<dbReference type="InterPro" id="IPR050490">
    <property type="entry name" value="Bact_solute-bd_prot1"/>
</dbReference>
<dbReference type="GO" id="GO:0042597">
    <property type="term" value="C:periplasmic space"/>
    <property type="evidence" value="ECO:0007669"/>
    <property type="project" value="UniProtKB-SubCell"/>
</dbReference>
<organism evidence="3 4">
    <name type="scientific">Treponema phagedenis</name>
    <dbReference type="NCBI Taxonomy" id="162"/>
    <lineage>
        <taxon>Bacteria</taxon>
        <taxon>Pseudomonadati</taxon>
        <taxon>Spirochaetota</taxon>
        <taxon>Spirochaetia</taxon>
        <taxon>Spirochaetales</taxon>
        <taxon>Treponemataceae</taxon>
        <taxon>Treponema</taxon>
    </lineage>
</organism>
<evidence type="ECO:0000256" key="2">
    <source>
        <dbReference type="ARBA" id="ARBA00008520"/>
    </source>
</evidence>
<evidence type="ECO:0000313" key="4">
    <source>
        <dbReference type="Proteomes" id="UP000323594"/>
    </source>
</evidence>
<evidence type="ECO:0000256" key="1">
    <source>
        <dbReference type="ARBA" id="ARBA00004418"/>
    </source>
</evidence>
<comment type="similarity">
    <text evidence="2">Belongs to the bacterial solute-binding protein 1 family.</text>
</comment>
<proteinExistence type="inferred from homology"/>
<reference evidence="3 4" key="1">
    <citation type="submission" date="2019-08" db="EMBL/GenBank/DDBJ databases">
        <authorList>
            <person name="Kuhnert P."/>
        </authorList>
    </citation>
    <scope>NUCLEOTIDE SEQUENCE [LARGE SCALE GENOMIC DNA]</scope>
    <source>
        <strain evidence="3 4">B36.5</strain>
    </source>
</reference>
<dbReference type="Pfam" id="PF01547">
    <property type="entry name" value="SBP_bac_1"/>
    <property type="match status" value="1"/>
</dbReference>
<name>A0AAE6M865_TREPH</name>
<evidence type="ECO:0000313" key="3">
    <source>
        <dbReference type="EMBL" id="QEJ99571.1"/>
    </source>
</evidence>
<protein>
    <submittedName>
        <fullName evidence="3">Extracellular solute-binding protein</fullName>
    </submittedName>
</protein>
<gene>
    <name evidence="3" type="ORF">FUT82_02935</name>
</gene>
<dbReference type="Proteomes" id="UP000323594">
    <property type="component" value="Chromosome"/>
</dbReference>
<dbReference type="InterPro" id="IPR006059">
    <property type="entry name" value="SBP"/>
</dbReference>
<sequence>MRDAIVVLAVISAAGLYFTSCTKAAEKKTITLNYWTHEDPTRNKLEERLITEFEAQNPDIKIVRTTHSSDKLIELIQTAFAANSGPDIFTQPIENGYAYIANNRVAPMNPQAAGYKDLQAVYDAYDLDILDSVSKDGNIYALPLEVVNWCIYINKRIFRDAGLDPEKDYPKTWEDMMHVSERIVLRDGDIITRRGFDFRYPFYLVAVVPMVEQLGGKLISDDGKTAIIGDAAWRQLLTFMQQWGPSGKNLGSPTYKNARKIFDNDNNEIAMTHSGLYQEARIKADNPEFYNSNDWMVIPFPVFEHALNNVASCYYGQFLMVNGDIEAANQEAAWKFLGFLLSHEQEYLTEGGSLMQPTKTLLESETLKNMPYSDVFINDMHRSHMVYYGANSAELQMAIRSAVESVMLAGVSPEKALATLKATAQEILDEENQ</sequence>
<dbReference type="SUPFAM" id="SSF53850">
    <property type="entry name" value="Periplasmic binding protein-like II"/>
    <property type="match status" value="1"/>
</dbReference>
<comment type="subcellular location">
    <subcellularLocation>
        <location evidence="1">Periplasm</location>
    </subcellularLocation>
</comment>
<dbReference type="Gene3D" id="3.40.190.10">
    <property type="entry name" value="Periplasmic binding protein-like II"/>
    <property type="match status" value="1"/>
</dbReference>
<dbReference type="PANTHER" id="PTHR43649">
    <property type="entry name" value="ARABINOSE-BINDING PROTEIN-RELATED"/>
    <property type="match status" value="1"/>
</dbReference>
<accession>A0AAE6M865</accession>
<dbReference type="AlphaFoldDB" id="A0AAE6M865"/>
<dbReference type="EMBL" id="CP042817">
    <property type="protein sequence ID" value="QEJ99571.1"/>
    <property type="molecule type" value="Genomic_DNA"/>
</dbReference>